<proteinExistence type="predicted"/>
<dbReference type="Proteomes" id="UP000019491">
    <property type="component" value="Unassembled WGS sequence"/>
</dbReference>
<dbReference type="AlphaFoldDB" id="X0PMD8"/>
<name>X0PMD8_RHOWR</name>
<dbReference type="EMBL" id="BAWF01000009">
    <property type="protein sequence ID" value="GAF43618.1"/>
    <property type="molecule type" value="Genomic_DNA"/>
</dbReference>
<evidence type="ECO:0000313" key="2">
    <source>
        <dbReference type="Proteomes" id="UP000019491"/>
    </source>
</evidence>
<keyword evidence="2" id="KW-1185">Reference proteome</keyword>
<protein>
    <submittedName>
        <fullName evidence="1">Uncharacterized protein</fullName>
    </submittedName>
</protein>
<evidence type="ECO:0000313" key="1">
    <source>
        <dbReference type="EMBL" id="GAF43618.1"/>
    </source>
</evidence>
<organism evidence="1 2">
    <name type="scientific">Rhodococcus wratislaviensis NBRC 100605</name>
    <dbReference type="NCBI Taxonomy" id="1219028"/>
    <lineage>
        <taxon>Bacteria</taxon>
        <taxon>Bacillati</taxon>
        <taxon>Actinomycetota</taxon>
        <taxon>Actinomycetes</taxon>
        <taxon>Mycobacteriales</taxon>
        <taxon>Nocardiaceae</taxon>
        <taxon>Rhodococcus</taxon>
    </lineage>
</organism>
<sequence>MTISRNYASVPVLFGQPYLVWGVNLLVEIGQAIDNRVGDVIRLKFESNTAQRPLTAERDRCDGRG</sequence>
<reference evidence="1 2" key="1">
    <citation type="submission" date="2014-02" db="EMBL/GenBank/DDBJ databases">
        <title>Whole genome shotgun sequence of Rhodococcus wratislaviensis NBRC 100605.</title>
        <authorList>
            <person name="Hosoyama A."/>
            <person name="Tsuchikane K."/>
            <person name="Yoshida I."/>
            <person name="Ohji S."/>
            <person name="Ichikawa N."/>
            <person name="Yamazoe A."/>
            <person name="Fujita N."/>
        </authorList>
    </citation>
    <scope>NUCLEOTIDE SEQUENCE [LARGE SCALE GENOMIC DNA]</scope>
    <source>
        <strain evidence="1 2">NBRC 100605</strain>
    </source>
</reference>
<comment type="caution">
    <text evidence="1">The sequence shown here is derived from an EMBL/GenBank/DDBJ whole genome shotgun (WGS) entry which is preliminary data.</text>
</comment>
<gene>
    <name evidence="1" type="ORF">RW1_009_00420</name>
</gene>
<accession>X0PMD8</accession>